<proteinExistence type="predicted"/>
<keyword evidence="2" id="KW-1185">Reference proteome</keyword>
<gene>
    <name evidence="1" type="ORF">O6H91_09G079400</name>
</gene>
<evidence type="ECO:0000313" key="1">
    <source>
        <dbReference type="EMBL" id="KAJ7544434.1"/>
    </source>
</evidence>
<organism evidence="1 2">
    <name type="scientific">Diphasiastrum complanatum</name>
    <name type="common">Issler's clubmoss</name>
    <name type="synonym">Lycopodium complanatum</name>
    <dbReference type="NCBI Taxonomy" id="34168"/>
    <lineage>
        <taxon>Eukaryota</taxon>
        <taxon>Viridiplantae</taxon>
        <taxon>Streptophyta</taxon>
        <taxon>Embryophyta</taxon>
        <taxon>Tracheophyta</taxon>
        <taxon>Lycopodiopsida</taxon>
        <taxon>Lycopodiales</taxon>
        <taxon>Lycopodiaceae</taxon>
        <taxon>Lycopodioideae</taxon>
        <taxon>Diphasiastrum</taxon>
    </lineage>
</organism>
<reference evidence="2" key="1">
    <citation type="journal article" date="2024" name="Proc. Natl. Acad. Sci. U.S.A.">
        <title>Extraordinary preservation of gene collinearity over three hundred million years revealed in homosporous lycophytes.</title>
        <authorList>
            <person name="Li C."/>
            <person name="Wickell D."/>
            <person name="Kuo L.Y."/>
            <person name="Chen X."/>
            <person name="Nie B."/>
            <person name="Liao X."/>
            <person name="Peng D."/>
            <person name="Ji J."/>
            <person name="Jenkins J."/>
            <person name="Williams M."/>
            <person name="Shu S."/>
            <person name="Plott C."/>
            <person name="Barry K."/>
            <person name="Rajasekar S."/>
            <person name="Grimwood J."/>
            <person name="Han X."/>
            <person name="Sun S."/>
            <person name="Hou Z."/>
            <person name="He W."/>
            <person name="Dai G."/>
            <person name="Sun C."/>
            <person name="Schmutz J."/>
            <person name="Leebens-Mack J.H."/>
            <person name="Li F.W."/>
            <person name="Wang L."/>
        </authorList>
    </citation>
    <scope>NUCLEOTIDE SEQUENCE [LARGE SCALE GENOMIC DNA]</scope>
    <source>
        <strain evidence="2">cv. PW_Plant_1</strain>
    </source>
</reference>
<dbReference type="EMBL" id="CM055100">
    <property type="protein sequence ID" value="KAJ7544434.1"/>
    <property type="molecule type" value="Genomic_DNA"/>
</dbReference>
<protein>
    <submittedName>
        <fullName evidence="1">Uncharacterized protein</fullName>
    </submittedName>
</protein>
<sequence length="654" mass="72866">MDSSTVANEAAKDSLRTPLLPDLLSHSQRPEYSIPSSKAADQAEYSPSNHVGELNLKNTKSSAASNGSESHLVAQLMRVYTGDGSVDSKGRPSVRAETGGWRTCPFILGTECCERLAFYGINANLVNYLTRVLLQGNAAAAKQVAIWCGTGYMTPLLGAFIADAYLGRYRTITTFSVVYLVGLISLTVSASVPSLNPPPCLEEVYACQQASPAQLSFFYLSLYLIALGMGGIKSCVSSFGADQFDDEDRSERKKKTHFFNWFYLSINAGSLIATSILVYIQDNASWGLGYGIPAMFMAIAISTFILGTPIYRYQKPGGSPFTRITQVFVAAARKRSIKLPSDERALYGFDDKESVIQGTRMIQHTKQFKFLDKAATLTVEDEIRGLLPSTWRLCPVSQVEEVKTILRMLPIWFGSIFFSTVYAQMSTLFVEQGSRMDNRLGKHFKVPPASLSTIEIVTVIFLVPIYDRILVKFVRKFTGHQQGFSQLRRMGIGMCISVFSMIAASAVEVKRLEIAQEYGLINDPIKSVPMSIFWQVPQYFLIGLAETFTYIGQLEFFYEQAPDTMRSLGTAMALTTFGLGFYVNSFLLVIVTHLTQSRNSPGWIPDNLNLGHLDYYFDLLAFLSCINLICYLLSAYFFKYKETKTFLFPAVLKR</sequence>
<comment type="caution">
    <text evidence="1">The sequence shown here is derived from an EMBL/GenBank/DDBJ whole genome shotgun (WGS) entry which is preliminary data.</text>
</comment>
<name>A0ACC2CRC9_DIPCM</name>
<evidence type="ECO:0000313" key="2">
    <source>
        <dbReference type="Proteomes" id="UP001162992"/>
    </source>
</evidence>
<dbReference type="Proteomes" id="UP001162992">
    <property type="component" value="Chromosome 9"/>
</dbReference>
<accession>A0ACC2CRC9</accession>